<sequence>KATVMTVNGENKVEAKPVKTAEAINSQWRIIDGLNAGDKVITAGLQKVGPGSSVTIQNGEQE</sequence>
<dbReference type="GO" id="GO:0046677">
    <property type="term" value="P:response to antibiotic"/>
    <property type="evidence" value="ECO:0007669"/>
    <property type="project" value="TreeGrafter"/>
</dbReference>
<organism evidence="2 3">
    <name type="scientific">Vibrio parahaemolyticus</name>
    <dbReference type="NCBI Taxonomy" id="670"/>
    <lineage>
        <taxon>Bacteria</taxon>
        <taxon>Pseudomonadati</taxon>
        <taxon>Pseudomonadota</taxon>
        <taxon>Gammaproteobacteria</taxon>
        <taxon>Vibrionales</taxon>
        <taxon>Vibrionaceae</taxon>
        <taxon>Vibrio</taxon>
    </lineage>
</organism>
<accession>A0A7Y0S619</accession>
<evidence type="ECO:0000313" key="2">
    <source>
        <dbReference type="EMBL" id="NMU26907.1"/>
    </source>
</evidence>
<dbReference type="PANTHER" id="PTHR30158">
    <property type="entry name" value="ACRA/E-RELATED COMPONENT OF DRUG EFFLUX TRANSPORTER"/>
    <property type="match status" value="1"/>
</dbReference>
<dbReference type="InterPro" id="IPR058627">
    <property type="entry name" value="MdtA-like_C"/>
</dbReference>
<feature type="non-terminal residue" evidence="2">
    <location>
        <position position="1"/>
    </location>
</feature>
<comment type="caution">
    <text evidence="2">The sequence shown here is derived from an EMBL/GenBank/DDBJ whole genome shotgun (WGS) entry which is preliminary data.</text>
</comment>
<dbReference type="PANTHER" id="PTHR30158:SF3">
    <property type="entry name" value="MULTIDRUG EFFLUX PUMP SUBUNIT ACRA-RELATED"/>
    <property type="match status" value="1"/>
</dbReference>
<evidence type="ECO:0000259" key="1">
    <source>
        <dbReference type="Pfam" id="PF25967"/>
    </source>
</evidence>
<proteinExistence type="predicted"/>
<gene>
    <name evidence="2" type="ORF">HKB21_14915</name>
</gene>
<dbReference type="Proteomes" id="UP000555836">
    <property type="component" value="Unassembled WGS sequence"/>
</dbReference>
<dbReference type="Gene3D" id="2.40.420.20">
    <property type="match status" value="1"/>
</dbReference>
<dbReference type="AlphaFoldDB" id="A0A7Y0S619"/>
<reference evidence="2 3" key="1">
    <citation type="submission" date="2020-04" db="EMBL/GenBank/DDBJ databases">
        <title>Whole-genome sequencing of Vibrio spp. from China reveals different genetic environments of blaCTX-M-14 among diverse lineages.</title>
        <authorList>
            <person name="Zheng Z."/>
            <person name="Ye L."/>
            <person name="Chen S."/>
        </authorList>
    </citation>
    <scope>NUCLEOTIDE SEQUENCE [LARGE SCALE GENOMIC DNA]</scope>
    <source>
        <strain evidence="2 3">Vb0574</strain>
    </source>
</reference>
<evidence type="ECO:0000313" key="3">
    <source>
        <dbReference type="Proteomes" id="UP000555836"/>
    </source>
</evidence>
<name>A0A7Y0S619_VIBPH</name>
<protein>
    <submittedName>
        <fullName evidence="2">Efflux transporter periplasmic adaptor subunit</fullName>
    </submittedName>
</protein>
<feature type="domain" description="Multidrug resistance protein MdtA-like C-terminal permuted SH3" evidence="1">
    <location>
        <begin position="1"/>
        <end position="47"/>
    </location>
</feature>
<dbReference type="GO" id="GO:0005886">
    <property type="term" value="C:plasma membrane"/>
    <property type="evidence" value="ECO:0007669"/>
    <property type="project" value="TreeGrafter"/>
</dbReference>
<dbReference type="EMBL" id="JABCLD010001587">
    <property type="protein sequence ID" value="NMU26907.1"/>
    <property type="molecule type" value="Genomic_DNA"/>
</dbReference>
<dbReference type="Pfam" id="PF25967">
    <property type="entry name" value="RND-MFP_C"/>
    <property type="match status" value="1"/>
</dbReference>